<reference evidence="4 5" key="1">
    <citation type="submission" date="2020-10" db="EMBL/GenBank/DDBJ databases">
        <title>complete genome sequencing of Lysobacter sp. H23M41.</title>
        <authorList>
            <person name="Bae J.-W."/>
            <person name="Lee S.-Y."/>
        </authorList>
    </citation>
    <scope>NUCLEOTIDE SEQUENCE [LARGE SCALE GENOMIC DNA]</scope>
    <source>
        <strain evidence="4 5">H23M41</strain>
    </source>
</reference>
<dbReference type="RefSeq" id="WP_194035130.1">
    <property type="nucleotide sequence ID" value="NZ_CP063657.1"/>
</dbReference>
<dbReference type="Proteomes" id="UP000593932">
    <property type="component" value="Chromosome"/>
</dbReference>
<proteinExistence type="predicted"/>
<feature type="compositionally biased region" description="Polar residues" evidence="1">
    <location>
        <begin position="49"/>
        <end position="63"/>
    </location>
</feature>
<keyword evidence="5" id="KW-1185">Reference proteome</keyword>
<protein>
    <recommendedName>
        <fullName evidence="3">Beta-lactamase hydrolase-like protein phosphatase-like domain-containing protein</fullName>
    </recommendedName>
</protein>
<organism evidence="4 5">
    <name type="scientific">Novilysobacter avium</name>
    <dbReference type="NCBI Taxonomy" id="2781023"/>
    <lineage>
        <taxon>Bacteria</taxon>
        <taxon>Pseudomonadati</taxon>
        <taxon>Pseudomonadota</taxon>
        <taxon>Gammaproteobacteria</taxon>
        <taxon>Lysobacterales</taxon>
        <taxon>Lysobacteraceae</taxon>
        <taxon>Novilysobacter</taxon>
    </lineage>
</organism>
<dbReference type="EMBL" id="CP063657">
    <property type="protein sequence ID" value="QOW22635.1"/>
    <property type="molecule type" value="Genomic_DNA"/>
</dbReference>
<dbReference type="Pfam" id="PF04273">
    <property type="entry name" value="BLH_phosphatase"/>
    <property type="match status" value="1"/>
</dbReference>
<sequence length="224" mass="22833">MKQPFCNAVAFRAVTIAVLTAVAMSACGYGDRVDAADAAVPVQASANAGDTTADPNDAVSTDATPDAPSLEAAISGLHQPRPGLYTAGQPEDTAWQATAEDGVTKVINLRPAAEMGERDEATEVAAAGMAYHQLPVAGAGDISMANAIELRRLIDESPGPVLVHCASGNRVGALLALGEVERGAVTAEQALAFGRSAGLASLEPRVREVIEITHAEACKADASC</sequence>
<dbReference type="PROSITE" id="PS51257">
    <property type="entry name" value="PROKAR_LIPOPROTEIN"/>
    <property type="match status" value="1"/>
</dbReference>
<dbReference type="InterPro" id="IPR005939">
    <property type="entry name" value="BLH_phosphatase-like"/>
</dbReference>
<dbReference type="InterPro" id="IPR029021">
    <property type="entry name" value="Prot-tyrosine_phosphatase-like"/>
</dbReference>
<evidence type="ECO:0000313" key="5">
    <source>
        <dbReference type="Proteomes" id="UP000593932"/>
    </source>
</evidence>
<accession>A0A7S6ULU4</accession>
<evidence type="ECO:0000256" key="1">
    <source>
        <dbReference type="SAM" id="MobiDB-lite"/>
    </source>
</evidence>
<feature type="signal peptide" evidence="2">
    <location>
        <begin position="1"/>
        <end position="28"/>
    </location>
</feature>
<evidence type="ECO:0000256" key="2">
    <source>
        <dbReference type="SAM" id="SignalP"/>
    </source>
</evidence>
<evidence type="ECO:0000259" key="3">
    <source>
        <dbReference type="Pfam" id="PF04273"/>
    </source>
</evidence>
<gene>
    <name evidence="4" type="ORF">INQ42_03325</name>
</gene>
<feature type="region of interest" description="Disordered" evidence="1">
    <location>
        <begin position="47"/>
        <end position="67"/>
    </location>
</feature>
<dbReference type="Gene3D" id="3.90.190.10">
    <property type="entry name" value="Protein tyrosine phosphatase superfamily"/>
    <property type="match status" value="1"/>
</dbReference>
<dbReference type="SUPFAM" id="SSF52799">
    <property type="entry name" value="(Phosphotyrosine protein) phosphatases II"/>
    <property type="match status" value="1"/>
</dbReference>
<feature type="domain" description="Beta-lactamase hydrolase-like protein phosphatase-like" evidence="3">
    <location>
        <begin position="97"/>
        <end position="179"/>
    </location>
</feature>
<feature type="chain" id="PRO_5046648045" description="Beta-lactamase hydrolase-like protein phosphatase-like domain-containing protein" evidence="2">
    <location>
        <begin position="29"/>
        <end position="224"/>
    </location>
</feature>
<name>A0A7S6ULU4_9GAMM</name>
<keyword evidence="2" id="KW-0732">Signal</keyword>
<evidence type="ECO:0000313" key="4">
    <source>
        <dbReference type="EMBL" id="QOW22635.1"/>
    </source>
</evidence>